<dbReference type="EMBL" id="CP007243">
    <property type="protein sequence ID" value="AIA31683.1"/>
    <property type="molecule type" value="Genomic_DNA"/>
</dbReference>
<dbReference type="Proteomes" id="UP000027059">
    <property type="component" value="Chromosome"/>
</dbReference>
<evidence type="ECO:0000256" key="17">
    <source>
        <dbReference type="ARBA" id="ARBA00048623"/>
    </source>
</evidence>
<dbReference type="HOGENOM" id="CLU_057426_0_1_0"/>
<evidence type="ECO:0000256" key="1">
    <source>
        <dbReference type="ARBA" id="ARBA00001946"/>
    </source>
</evidence>
<dbReference type="Pfam" id="PF02654">
    <property type="entry name" value="CobS"/>
    <property type="match status" value="1"/>
</dbReference>
<comment type="subcellular location">
    <subcellularLocation>
        <location evidence="2 19">Cell membrane</location>
        <topology evidence="2 19">Multi-pass membrane protein</topology>
    </subcellularLocation>
</comment>
<dbReference type="GO" id="GO:0005886">
    <property type="term" value="C:plasma membrane"/>
    <property type="evidence" value="ECO:0007669"/>
    <property type="project" value="UniProtKB-SubCell"/>
</dbReference>
<dbReference type="AlphaFoldDB" id="A0A059XXR9"/>
<comment type="catalytic activity">
    <reaction evidence="17 19">
        <text>alpha-ribazole + adenosylcob(III)inamide-GDP = adenosylcob(III)alamin + GMP + H(+)</text>
        <dbReference type="Rhea" id="RHEA:16049"/>
        <dbReference type="ChEBI" id="CHEBI:10329"/>
        <dbReference type="ChEBI" id="CHEBI:15378"/>
        <dbReference type="ChEBI" id="CHEBI:18408"/>
        <dbReference type="ChEBI" id="CHEBI:58115"/>
        <dbReference type="ChEBI" id="CHEBI:60487"/>
        <dbReference type="EC" id="2.7.8.26"/>
    </reaction>
</comment>
<dbReference type="UniPathway" id="UPA00148">
    <property type="reaction ID" value="UER00238"/>
</dbReference>
<dbReference type="PANTHER" id="PTHR34148">
    <property type="entry name" value="ADENOSYLCOBINAMIDE-GDP RIBAZOLETRANSFERASE"/>
    <property type="match status" value="1"/>
</dbReference>
<evidence type="ECO:0000256" key="10">
    <source>
        <dbReference type="ARBA" id="ARBA00022692"/>
    </source>
</evidence>
<dbReference type="InterPro" id="IPR003805">
    <property type="entry name" value="CobS"/>
</dbReference>
<evidence type="ECO:0000313" key="20">
    <source>
        <dbReference type="EMBL" id="AIA31683.1"/>
    </source>
</evidence>
<name>A0A059XXR9_9BACT</name>
<feature type="transmembrane region" description="Helical" evidence="19">
    <location>
        <begin position="58"/>
        <end position="75"/>
    </location>
</feature>
<evidence type="ECO:0000256" key="18">
    <source>
        <dbReference type="ARBA" id="ARBA00049504"/>
    </source>
</evidence>
<sequence length="260" mass="28274">MKDVLPCFWGTLSFLSRYPVPVTLWTRDSGIRICAGWFPIAGLLVGLAPALADRVSDALPVLPGALLVVLVWTFVTGGLHWDGWADSIETALSGQDADEKKRIRKDPHLGTFGILALMAGFLTKLFLIAGYAFGPWDVVGVVLWGRGILPLFLFLVRRLAPEVPLSEGLGGMFVSEIRTWTLLFSSIVTGTALVFLVGVLGTIVLLAGLPLSLIPARWILIRQDSFSGDFIGFCIELLEMTALVFLGILRSHSFHPSLSL</sequence>
<evidence type="ECO:0000256" key="9">
    <source>
        <dbReference type="ARBA" id="ARBA00022679"/>
    </source>
</evidence>
<evidence type="ECO:0000256" key="7">
    <source>
        <dbReference type="ARBA" id="ARBA00022475"/>
    </source>
</evidence>
<feature type="transmembrane region" description="Helical" evidence="19">
    <location>
        <begin position="112"/>
        <end position="134"/>
    </location>
</feature>
<comment type="similarity">
    <text evidence="4 19">Belongs to the CobS family.</text>
</comment>
<keyword evidence="7 19" id="KW-1003">Cell membrane</keyword>
<gene>
    <name evidence="19" type="primary">cobS</name>
    <name evidence="20" type="ORF">Y981_05775</name>
</gene>
<evidence type="ECO:0000313" key="21">
    <source>
        <dbReference type="Proteomes" id="UP000027059"/>
    </source>
</evidence>
<comment type="pathway">
    <text evidence="3 19">Cofactor biosynthesis; adenosylcobalamin biosynthesis; adenosylcobalamin from cob(II)yrinate a,c-diamide: step 7/7.</text>
</comment>
<organism evidence="20 21">
    <name type="scientific">Leptospirillum ferriphilum YSK</name>
    <dbReference type="NCBI Taxonomy" id="1441628"/>
    <lineage>
        <taxon>Bacteria</taxon>
        <taxon>Pseudomonadati</taxon>
        <taxon>Nitrospirota</taxon>
        <taxon>Nitrospiria</taxon>
        <taxon>Nitrospirales</taxon>
        <taxon>Nitrospiraceae</taxon>
        <taxon>Leptospirillum</taxon>
    </lineage>
</organism>
<keyword evidence="9 19" id="KW-0808">Transferase</keyword>
<comment type="catalytic activity">
    <reaction evidence="18 19">
        <text>alpha-ribazole 5'-phosphate + adenosylcob(III)inamide-GDP = adenosylcob(III)alamin 5'-phosphate + GMP + H(+)</text>
        <dbReference type="Rhea" id="RHEA:23560"/>
        <dbReference type="ChEBI" id="CHEBI:15378"/>
        <dbReference type="ChEBI" id="CHEBI:57918"/>
        <dbReference type="ChEBI" id="CHEBI:58115"/>
        <dbReference type="ChEBI" id="CHEBI:60487"/>
        <dbReference type="ChEBI" id="CHEBI:60493"/>
        <dbReference type="EC" id="2.7.8.26"/>
    </reaction>
</comment>
<evidence type="ECO:0000256" key="2">
    <source>
        <dbReference type="ARBA" id="ARBA00004651"/>
    </source>
</evidence>
<comment type="cofactor">
    <cofactor evidence="1 19">
        <name>Mg(2+)</name>
        <dbReference type="ChEBI" id="CHEBI:18420"/>
    </cofactor>
</comment>
<feature type="transmembrane region" description="Helical" evidence="19">
    <location>
        <begin position="230"/>
        <end position="249"/>
    </location>
</feature>
<keyword evidence="10 19" id="KW-0812">Transmembrane</keyword>
<dbReference type="PANTHER" id="PTHR34148:SF1">
    <property type="entry name" value="ADENOSYLCOBINAMIDE-GDP RIBAZOLETRANSFERASE"/>
    <property type="match status" value="1"/>
</dbReference>
<evidence type="ECO:0000256" key="19">
    <source>
        <dbReference type="HAMAP-Rule" id="MF_00719"/>
    </source>
</evidence>
<evidence type="ECO:0000256" key="3">
    <source>
        <dbReference type="ARBA" id="ARBA00004663"/>
    </source>
</evidence>
<dbReference type="GO" id="GO:0008818">
    <property type="term" value="F:cobalamin 5'-phosphate synthase activity"/>
    <property type="evidence" value="ECO:0007669"/>
    <property type="project" value="UniProtKB-UniRule"/>
</dbReference>
<keyword evidence="11 19" id="KW-0460">Magnesium</keyword>
<keyword evidence="12 19" id="KW-1133">Transmembrane helix</keyword>
<feature type="transmembrane region" description="Helical" evidence="19">
    <location>
        <begin position="180"/>
        <end position="209"/>
    </location>
</feature>
<comment type="function">
    <text evidence="14 19">Joins adenosylcobinamide-GDP and alpha-ribazole to generate adenosylcobalamin (Ado-cobalamin). Also synthesizes adenosylcobalamin 5'-phosphate from adenosylcobinamide-GDP and alpha-ribazole 5'-phosphate.</text>
</comment>
<dbReference type="HAMAP" id="MF_00719">
    <property type="entry name" value="CobS"/>
    <property type="match status" value="1"/>
</dbReference>
<protein>
    <recommendedName>
        <fullName evidence="6 19">Adenosylcobinamide-GDP ribazoletransferase</fullName>
        <ecNumber evidence="5 19">2.7.8.26</ecNumber>
    </recommendedName>
    <alternativeName>
        <fullName evidence="16 19">Cobalamin synthase</fullName>
    </alternativeName>
    <alternativeName>
        <fullName evidence="15 19">Cobalamin-5'-phosphate synthase</fullName>
    </alternativeName>
</protein>
<dbReference type="EC" id="2.7.8.26" evidence="5 19"/>
<evidence type="ECO:0000256" key="8">
    <source>
        <dbReference type="ARBA" id="ARBA00022573"/>
    </source>
</evidence>
<keyword evidence="13 19" id="KW-0472">Membrane</keyword>
<evidence type="ECO:0000256" key="11">
    <source>
        <dbReference type="ARBA" id="ARBA00022842"/>
    </source>
</evidence>
<evidence type="ECO:0000256" key="16">
    <source>
        <dbReference type="ARBA" id="ARBA00032853"/>
    </source>
</evidence>
<feature type="transmembrane region" description="Helical" evidence="19">
    <location>
        <begin position="141"/>
        <end position="160"/>
    </location>
</feature>
<keyword evidence="8 19" id="KW-0169">Cobalamin biosynthesis</keyword>
<keyword evidence="21" id="KW-1185">Reference proteome</keyword>
<reference evidence="21" key="1">
    <citation type="submission" date="2014-02" db="EMBL/GenBank/DDBJ databases">
        <title>Complete genome sequence and comparative genomic analysis of the nitrogen-fixing bacterium Leptospirillum ferriphilum YSK.</title>
        <authorList>
            <person name="Guo X."/>
            <person name="Yin H."/>
            <person name="Liang Y."/>
            <person name="Hu Q."/>
            <person name="Ma L."/>
            <person name="Xiao Y."/>
            <person name="Zhang X."/>
            <person name="Qiu G."/>
            <person name="Liu X."/>
        </authorList>
    </citation>
    <scope>NUCLEOTIDE SEQUENCE [LARGE SCALE GENOMIC DNA]</scope>
    <source>
        <strain evidence="21">YSK</strain>
    </source>
</reference>
<evidence type="ECO:0000256" key="14">
    <source>
        <dbReference type="ARBA" id="ARBA00025228"/>
    </source>
</evidence>
<evidence type="ECO:0000256" key="4">
    <source>
        <dbReference type="ARBA" id="ARBA00010561"/>
    </source>
</evidence>
<proteinExistence type="inferred from homology"/>
<dbReference type="GO" id="GO:0009236">
    <property type="term" value="P:cobalamin biosynthetic process"/>
    <property type="evidence" value="ECO:0007669"/>
    <property type="project" value="UniProtKB-UniRule"/>
</dbReference>
<feature type="transmembrane region" description="Helical" evidence="19">
    <location>
        <begin position="29"/>
        <end position="51"/>
    </location>
</feature>
<evidence type="ECO:0000256" key="13">
    <source>
        <dbReference type="ARBA" id="ARBA00023136"/>
    </source>
</evidence>
<reference evidence="20 21" key="2">
    <citation type="journal article" date="2015" name="Biomed. Res. Int.">
        <title>Effects of Arsenite Resistance on the Growth and Functional Gene Expression of Leptospirillum ferriphilum and Acidithiobacillus thiooxidans in Pure Culture and Coculture.</title>
        <authorList>
            <person name="Jiang H."/>
            <person name="Liang Y."/>
            <person name="Yin H."/>
            <person name="Xiao Y."/>
            <person name="Guo X."/>
            <person name="Xu Y."/>
            <person name="Hu Q."/>
            <person name="Liu H."/>
            <person name="Liu X."/>
        </authorList>
    </citation>
    <scope>NUCLEOTIDE SEQUENCE [LARGE SCALE GENOMIC DNA]</scope>
    <source>
        <strain evidence="20 21">YSK</strain>
    </source>
</reference>
<evidence type="ECO:0000256" key="15">
    <source>
        <dbReference type="ARBA" id="ARBA00032605"/>
    </source>
</evidence>
<evidence type="ECO:0000256" key="6">
    <source>
        <dbReference type="ARBA" id="ARBA00015850"/>
    </source>
</evidence>
<evidence type="ECO:0000256" key="5">
    <source>
        <dbReference type="ARBA" id="ARBA00013200"/>
    </source>
</evidence>
<dbReference type="GO" id="GO:0051073">
    <property type="term" value="F:adenosylcobinamide-GDP ribazoletransferase activity"/>
    <property type="evidence" value="ECO:0007669"/>
    <property type="project" value="UniProtKB-UniRule"/>
</dbReference>
<dbReference type="KEGG" id="lfp:Y981_05775"/>
<evidence type="ECO:0000256" key="12">
    <source>
        <dbReference type="ARBA" id="ARBA00022989"/>
    </source>
</evidence>
<accession>A0A059XXR9</accession>